<dbReference type="Gene3D" id="3.30.70.1320">
    <property type="entry name" value="Multidrug efflux transporter AcrB pore domain like"/>
    <property type="match status" value="1"/>
</dbReference>
<feature type="transmembrane region" description="Helical" evidence="1">
    <location>
        <begin position="332"/>
        <end position="351"/>
    </location>
</feature>
<sequence>MLADFSVRRWQFTLVVFIGLIALGAHALVTIPKAEDPSFPRPSFYVIALLPGSAPKDLERLVIDPLEAALWSLKDVKKVAARVEESVGVVDIDFQTSSDPDKKRDEILRELSTLRPKLPAELTSLELRQVDTANVNIREVALISEDASYRALDVQARSLKRRLQNVPGVRGVDLAGLPKQEVRITLDLPRMVVLGIAPHEVYDTIAKDSANVPAGSVDVDTRRFSVKTSGDYTSLDEIRDSLVRASGSARGTVRVRDVAQVELAPVDGAELARFDGRRAILVAASQKDGANVFDVAKGIDRELDAFARTLPRSIHVVRGFDQARNVGHRLGGFVRDFGLAIVLVLVTLLPLGVRASLVVMASIPLSLALGLVLLQLFGFTINQLSVVGFVIALGLLVDDSVVVVENITRHLRWGVPPRRAAIHATREIAASVLGCTATLVFAFIPLLALPGDAGAFIRSLPVAVISTVVASLVVSFTVVPFLASVLLTPSGKHGNVFLRALHGMIETSYRPILERALAYPKLTVLGAFALIAATMTLVPKIGFSLFPKAGTPQFMVQIETANDANLAETDRAARFVEQVLARRREVRHVATVVGKGHPQIFYNVFPRNTRANVADVFAEADVPSPAARAALYAALRGELANDAGAKLELKELENGPPIDAPIAVRVLGDDEEALLSVASRVETILRATQGTRDVRNPSKERRSDVRVRVDRDKAALLAVASPDVDRAIRLAVGGIVAGSYREDSADEAYDIRLALPRTDVQRARTGAFPGLDVLDQTYVGSAHARAVPLSEVARLELEPSPTNIRHYNRERVATVSADVREGYNTERLTQAVWSQLTELPLPPGIHLKLAGEAETSQESFGGVGVAVLVAAFGILAILVLEFRTLKSTLIVASVIPLGVIGGLLALYLSGNTLSFTATIGFVALMGIEVKNSILLVDVIGQLRERGLGVDEAIQRGGEARFIPILLTTLTAIGGLIPLILEHSSFYSPLALVILGGLVSSTILARIVTPVLYKLLVPAVEEDRGDTIPSFTPAFPSFDSAATAPSSQAHGGTNEPVYAIPFDTPSAPGSLP</sequence>
<dbReference type="Gene3D" id="1.20.1640.10">
    <property type="entry name" value="Multidrug efflux transporter AcrB transmembrane domain"/>
    <property type="match status" value="2"/>
</dbReference>
<dbReference type="Pfam" id="PF00873">
    <property type="entry name" value="ACR_tran"/>
    <property type="match status" value="1"/>
</dbReference>
<reference evidence="2 3" key="1">
    <citation type="submission" date="2021-12" db="EMBL/GenBank/DDBJ databases">
        <title>Discovery of the Pendulisporaceae a myxobacterial family with distinct sporulation behavior and unique specialized metabolism.</title>
        <authorList>
            <person name="Garcia R."/>
            <person name="Popoff A."/>
            <person name="Bader C.D."/>
            <person name="Loehr J."/>
            <person name="Walesch S."/>
            <person name="Walt C."/>
            <person name="Boldt J."/>
            <person name="Bunk B."/>
            <person name="Haeckl F.J.F.P.J."/>
            <person name="Gunesch A.P."/>
            <person name="Birkelbach J."/>
            <person name="Nuebel U."/>
            <person name="Pietschmann T."/>
            <person name="Bach T."/>
            <person name="Mueller R."/>
        </authorList>
    </citation>
    <scope>NUCLEOTIDE SEQUENCE [LARGE SCALE GENOMIC DNA]</scope>
    <source>
        <strain evidence="2 3">MSr11954</strain>
    </source>
</reference>
<dbReference type="SUPFAM" id="SSF82866">
    <property type="entry name" value="Multidrug efflux transporter AcrB transmembrane domain"/>
    <property type="match status" value="2"/>
</dbReference>
<dbReference type="InterPro" id="IPR027463">
    <property type="entry name" value="AcrB_DN_DC_subdom"/>
</dbReference>
<feature type="transmembrane region" description="Helical" evidence="1">
    <location>
        <begin position="460"/>
        <end position="487"/>
    </location>
</feature>
<feature type="transmembrane region" description="Helical" evidence="1">
    <location>
        <begin position="860"/>
        <end position="882"/>
    </location>
</feature>
<name>A0ABZ2M9K9_9BACT</name>
<protein>
    <submittedName>
        <fullName evidence="2">Efflux RND transporter permease subunit</fullName>
    </submittedName>
</protein>
<evidence type="ECO:0000313" key="2">
    <source>
        <dbReference type="EMBL" id="WXB19190.1"/>
    </source>
</evidence>
<gene>
    <name evidence="2" type="ORF">LZC94_18380</name>
</gene>
<dbReference type="PRINTS" id="PR00702">
    <property type="entry name" value="ACRIFLAVINRP"/>
</dbReference>
<evidence type="ECO:0000313" key="3">
    <source>
        <dbReference type="Proteomes" id="UP001370348"/>
    </source>
</evidence>
<keyword evidence="1" id="KW-0812">Transmembrane</keyword>
<evidence type="ECO:0000256" key="1">
    <source>
        <dbReference type="SAM" id="Phobius"/>
    </source>
</evidence>
<dbReference type="RefSeq" id="WP_394828813.1">
    <property type="nucleotide sequence ID" value="NZ_CP089984.1"/>
</dbReference>
<dbReference type="Gene3D" id="3.30.2090.10">
    <property type="entry name" value="Multidrug efflux transporter AcrB TolC docking domain, DN and DC subdomains"/>
    <property type="match status" value="2"/>
</dbReference>
<proteinExistence type="predicted"/>
<keyword evidence="1" id="KW-0472">Membrane</keyword>
<feature type="transmembrane region" description="Helical" evidence="1">
    <location>
        <begin position="986"/>
        <end position="1007"/>
    </location>
</feature>
<feature type="transmembrane region" description="Helical" evidence="1">
    <location>
        <begin position="518"/>
        <end position="538"/>
    </location>
</feature>
<dbReference type="PANTHER" id="PTHR32063">
    <property type="match status" value="1"/>
</dbReference>
<dbReference type="Proteomes" id="UP001370348">
    <property type="component" value="Chromosome"/>
</dbReference>
<feature type="transmembrane region" description="Helical" evidence="1">
    <location>
        <begin position="915"/>
        <end position="940"/>
    </location>
</feature>
<dbReference type="SUPFAM" id="SSF82693">
    <property type="entry name" value="Multidrug efflux transporter AcrB pore domain, PN1, PN2, PC1 and PC2 subdomains"/>
    <property type="match status" value="2"/>
</dbReference>
<feature type="transmembrane region" description="Helical" evidence="1">
    <location>
        <begin position="961"/>
        <end position="980"/>
    </location>
</feature>
<accession>A0ABZ2M9K9</accession>
<organism evidence="2 3">
    <name type="scientific">Pendulispora albinea</name>
    <dbReference type="NCBI Taxonomy" id="2741071"/>
    <lineage>
        <taxon>Bacteria</taxon>
        <taxon>Pseudomonadati</taxon>
        <taxon>Myxococcota</taxon>
        <taxon>Myxococcia</taxon>
        <taxon>Myxococcales</taxon>
        <taxon>Sorangiineae</taxon>
        <taxon>Pendulisporaceae</taxon>
        <taxon>Pendulispora</taxon>
    </lineage>
</organism>
<dbReference type="Gene3D" id="3.30.70.1440">
    <property type="entry name" value="Multidrug efflux transporter AcrB pore domain"/>
    <property type="match status" value="1"/>
</dbReference>
<keyword evidence="3" id="KW-1185">Reference proteome</keyword>
<dbReference type="EMBL" id="CP089984">
    <property type="protein sequence ID" value="WXB19190.1"/>
    <property type="molecule type" value="Genomic_DNA"/>
</dbReference>
<keyword evidence="1" id="KW-1133">Transmembrane helix</keyword>
<feature type="transmembrane region" description="Helical" evidence="1">
    <location>
        <begin position="428"/>
        <end position="448"/>
    </location>
</feature>
<feature type="transmembrane region" description="Helical" evidence="1">
    <location>
        <begin position="889"/>
        <end position="909"/>
    </location>
</feature>
<dbReference type="Gene3D" id="3.30.70.1430">
    <property type="entry name" value="Multidrug efflux transporter AcrB pore domain"/>
    <property type="match status" value="2"/>
</dbReference>
<dbReference type="InterPro" id="IPR001036">
    <property type="entry name" value="Acrflvin-R"/>
</dbReference>
<feature type="transmembrane region" description="Helical" evidence="1">
    <location>
        <begin position="358"/>
        <end position="378"/>
    </location>
</feature>
<dbReference type="PANTHER" id="PTHR32063:SF24">
    <property type="entry name" value="CATION EFFLUX SYSTEM (ACRB_ACRD_ACRF FAMILY)"/>
    <property type="match status" value="1"/>
</dbReference>
<dbReference type="SUPFAM" id="SSF82714">
    <property type="entry name" value="Multidrug efflux transporter AcrB TolC docking domain, DN and DC subdomains"/>
    <property type="match status" value="2"/>
</dbReference>